<evidence type="ECO:0000256" key="1">
    <source>
        <dbReference type="ARBA" id="ARBA00004123"/>
    </source>
</evidence>
<dbReference type="InterPro" id="IPR045144">
    <property type="entry name" value="TAF4"/>
</dbReference>
<reference evidence="9" key="1">
    <citation type="submission" date="2025-08" db="UniProtKB">
        <authorList>
            <consortium name="RefSeq"/>
        </authorList>
    </citation>
    <scope>IDENTIFICATION</scope>
</reference>
<feature type="region of interest" description="Disordered" evidence="6">
    <location>
        <begin position="146"/>
        <end position="193"/>
    </location>
</feature>
<evidence type="ECO:0000256" key="6">
    <source>
        <dbReference type="SAM" id="MobiDB-lite"/>
    </source>
</evidence>
<dbReference type="SUPFAM" id="SSF47113">
    <property type="entry name" value="Histone-fold"/>
    <property type="match status" value="1"/>
</dbReference>
<dbReference type="InterPro" id="IPR009072">
    <property type="entry name" value="Histone-fold"/>
</dbReference>
<feature type="region of interest" description="Disordered" evidence="6">
    <location>
        <begin position="566"/>
        <end position="594"/>
    </location>
</feature>
<feature type="compositionally biased region" description="Polar residues" evidence="6">
    <location>
        <begin position="318"/>
        <end position="327"/>
    </location>
</feature>
<comment type="subcellular location">
    <subcellularLocation>
        <location evidence="1">Nucleus</location>
    </subcellularLocation>
</comment>
<evidence type="ECO:0000259" key="7">
    <source>
        <dbReference type="PROSITE" id="PS51119"/>
    </source>
</evidence>
<protein>
    <submittedName>
        <fullName evidence="9">Transcription initiation factor TFIID subunit 4-like</fullName>
    </submittedName>
</protein>
<dbReference type="PANTHER" id="PTHR15138:SF14">
    <property type="entry name" value="TRANSCRIPTION INITIATION FACTOR TFIID SUBUNIT 4"/>
    <property type="match status" value="1"/>
</dbReference>
<dbReference type="Gene3D" id="1.20.120.1110">
    <property type="entry name" value="TAFH/NHR1 domain"/>
    <property type="match status" value="1"/>
</dbReference>
<dbReference type="GeneID" id="103507583"/>
<dbReference type="GO" id="GO:0003677">
    <property type="term" value="F:DNA binding"/>
    <property type="evidence" value="ECO:0007669"/>
    <property type="project" value="TreeGrafter"/>
</dbReference>
<dbReference type="PROSITE" id="PS51119">
    <property type="entry name" value="TAFH"/>
    <property type="match status" value="1"/>
</dbReference>
<dbReference type="Gene3D" id="1.10.20.10">
    <property type="entry name" value="Histone, subunit A"/>
    <property type="match status" value="1"/>
</dbReference>
<dbReference type="Proteomes" id="UP000079169">
    <property type="component" value="Unplaced"/>
</dbReference>
<feature type="compositionally biased region" description="Low complexity" evidence="6">
    <location>
        <begin position="417"/>
        <end position="430"/>
    </location>
</feature>
<dbReference type="InterPro" id="IPR007900">
    <property type="entry name" value="TAF4_C"/>
</dbReference>
<dbReference type="Pfam" id="PF07531">
    <property type="entry name" value="TAFH"/>
    <property type="match status" value="1"/>
</dbReference>
<evidence type="ECO:0000256" key="2">
    <source>
        <dbReference type="ARBA" id="ARBA00006178"/>
    </source>
</evidence>
<feature type="region of interest" description="Disordered" evidence="6">
    <location>
        <begin position="350"/>
        <end position="435"/>
    </location>
</feature>
<dbReference type="PaxDb" id="121845-A0A1S4E9P2"/>
<dbReference type="STRING" id="121845.A0A1S4E9P2"/>
<dbReference type="Pfam" id="PF05236">
    <property type="entry name" value="TAF4"/>
    <property type="match status" value="1"/>
</dbReference>
<dbReference type="CDD" id="cd08045">
    <property type="entry name" value="HFD_TAF4"/>
    <property type="match status" value="1"/>
</dbReference>
<accession>A0A1S4E9P2</accession>
<feature type="compositionally biased region" description="Low complexity" evidence="6">
    <location>
        <begin position="350"/>
        <end position="359"/>
    </location>
</feature>
<dbReference type="SMART" id="SM00549">
    <property type="entry name" value="TAFH"/>
    <property type="match status" value="1"/>
</dbReference>
<dbReference type="SUPFAM" id="SSF158553">
    <property type="entry name" value="TAFH domain-like"/>
    <property type="match status" value="1"/>
</dbReference>
<keyword evidence="5" id="KW-0539">Nucleus</keyword>
<feature type="region of interest" description="Disordered" evidence="6">
    <location>
        <begin position="276"/>
        <end position="327"/>
    </location>
</feature>
<feature type="domain" description="TAFH" evidence="7">
    <location>
        <begin position="193"/>
        <end position="289"/>
    </location>
</feature>
<dbReference type="GO" id="GO:0005669">
    <property type="term" value="C:transcription factor TFIID complex"/>
    <property type="evidence" value="ECO:0007669"/>
    <property type="project" value="InterPro"/>
</dbReference>
<feature type="compositionally biased region" description="Low complexity" evidence="6">
    <location>
        <begin position="290"/>
        <end position="317"/>
    </location>
</feature>
<gene>
    <name evidence="9" type="primary">LOC103507583</name>
</gene>
<dbReference type="RefSeq" id="XP_017298872.2">
    <property type="nucleotide sequence ID" value="XM_017443383.2"/>
</dbReference>
<feature type="compositionally biased region" description="Basic and acidic residues" evidence="6">
    <location>
        <begin position="576"/>
        <end position="594"/>
    </location>
</feature>
<feature type="non-terminal residue" evidence="9">
    <location>
        <position position="1"/>
    </location>
</feature>
<comment type="similarity">
    <text evidence="2">Belongs to the TAF4 family.</text>
</comment>
<keyword evidence="4" id="KW-0804">Transcription</keyword>
<dbReference type="AlphaFoldDB" id="A0A1S4E9P2"/>
<dbReference type="GO" id="GO:0016251">
    <property type="term" value="F:RNA polymerase II general transcription initiation factor activity"/>
    <property type="evidence" value="ECO:0007669"/>
    <property type="project" value="TreeGrafter"/>
</dbReference>
<feature type="compositionally biased region" description="Low complexity" evidence="6">
    <location>
        <begin position="379"/>
        <end position="399"/>
    </location>
</feature>
<feature type="region of interest" description="Disordered" evidence="6">
    <location>
        <begin position="610"/>
        <end position="646"/>
    </location>
</feature>
<name>A0A1S4E9P2_DIACI</name>
<evidence type="ECO:0000256" key="4">
    <source>
        <dbReference type="ARBA" id="ARBA00023163"/>
    </source>
</evidence>
<sequence>LGVVTIGKPINQVIGGAPHPAMVGNSSTILPAGNVQLINVNALRQGTPPQQPGQKAPAPRLIIPQQLVGGRPTQNLTLQALQGLQGGQGHLLLKTENGQYQLLKVGPPPPGSTISGTTTIPANNAAFRLQTIPGQGTVTNSVPPALTPTSVPAAPQTMIQQQQTQPQQQTHVVTSTPPQQQQPQQAQAPRGNLDTVKEKCRKFLSNLLELSSREPKAVERNVRTLIQELVDAKVEPEQFCERLEKLLNASPQPCLIGFLKKSLPLLRQSMVTKELSIDGIRPPPPNLVFTQQQQQPTPSQQQQQPPPQQVTSVPVTPNNKAANSSTMQTLAHRLTAPKGAAAKAAAATTPVVSAPQATVSSPAVGSPTPKGRGGAGARSQNSQSVSAANSLNSSSGVASTMSAGPTRTFTSKDTKKSSASTFSSPSSSSFVGDDDINDVAAMGGVNLAEETQRILGSTEMIGTQIRSCKDEIFLHSQPLLAKISLIAAQYNLDEPSSEIVSLVSHATQSRLSSLTEKLSICAEHRSDQQYKALPGYSLQADARGQLKFLESLDRIEARRREEQEREMLLRAAKSRSKSEDPEQVKLKAKAKEMQRAEMEELRQKAADLTALQAIGPRKKPKLENADGPSQTSNGLNSNSILSSRPQLPLKPRVKRITMKDCIFLLEREREYCKSELLYKAYLK</sequence>
<organism evidence="8 9">
    <name type="scientific">Diaphorina citri</name>
    <name type="common">Asian citrus psyllid</name>
    <dbReference type="NCBI Taxonomy" id="121845"/>
    <lineage>
        <taxon>Eukaryota</taxon>
        <taxon>Metazoa</taxon>
        <taxon>Ecdysozoa</taxon>
        <taxon>Arthropoda</taxon>
        <taxon>Hexapoda</taxon>
        <taxon>Insecta</taxon>
        <taxon>Pterygota</taxon>
        <taxon>Neoptera</taxon>
        <taxon>Paraneoptera</taxon>
        <taxon>Hemiptera</taxon>
        <taxon>Sternorrhyncha</taxon>
        <taxon>Psylloidea</taxon>
        <taxon>Psyllidae</taxon>
        <taxon>Diaphorininae</taxon>
        <taxon>Diaphorina</taxon>
    </lineage>
</organism>
<dbReference type="PANTHER" id="PTHR15138">
    <property type="entry name" value="TRANSCRIPTION INITIATION FACTOR TFIID SUBUNIT 4"/>
    <property type="match status" value="1"/>
</dbReference>
<evidence type="ECO:0000313" key="8">
    <source>
        <dbReference type="Proteomes" id="UP000079169"/>
    </source>
</evidence>
<proteinExistence type="inferred from homology"/>
<dbReference type="GO" id="GO:0046982">
    <property type="term" value="F:protein heterodimerization activity"/>
    <property type="evidence" value="ECO:0007669"/>
    <property type="project" value="InterPro"/>
</dbReference>
<evidence type="ECO:0000256" key="3">
    <source>
        <dbReference type="ARBA" id="ARBA00023015"/>
    </source>
</evidence>
<dbReference type="KEGG" id="dci:103507583"/>
<dbReference type="GO" id="GO:0006367">
    <property type="term" value="P:transcription initiation at RNA polymerase II promoter"/>
    <property type="evidence" value="ECO:0007669"/>
    <property type="project" value="TreeGrafter"/>
</dbReference>
<evidence type="ECO:0000313" key="9">
    <source>
        <dbReference type="RefSeq" id="XP_017298872.2"/>
    </source>
</evidence>
<evidence type="ECO:0000256" key="5">
    <source>
        <dbReference type="ARBA" id="ARBA00023242"/>
    </source>
</evidence>
<keyword evidence="3" id="KW-0805">Transcription regulation</keyword>
<feature type="compositionally biased region" description="Low complexity" evidence="6">
    <location>
        <begin position="632"/>
        <end position="643"/>
    </location>
</feature>
<feature type="compositionally biased region" description="Low complexity" evidence="6">
    <location>
        <begin position="152"/>
        <end position="189"/>
    </location>
</feature>
<dbReference type="InterPro" id="IPR037249">
    <property type="entry name" value="TAFH/NHR1_dom_sf"/>
</dbReference>
<dbReference type="InterPro" id="IPR003894">
    <property type="entry name" value="TAFH_NHR1"/>
</dbReference>
<keyword evidence="8" id="KW-1185">Reference proteome</keyword>